<feature type="transmembrane region" description="Helical" evidence="7">
    <location>
        <begin position="264"/>
        <end position="289"/>
    </location>
</feature>
<dbReference type="AlphaFoldDB" id="A0A0S2HWI3"/>
<keyword evidence="4 7" id="KW-0812">Transmembrane</keyword>
<dbReference type="PANTHER" id="PTHR30489:SF0">
    <property type="entry name" value="LIPOPROTEIN-RELEASING SYSTEM TRANSMEMBRANE PROTEIN LOLE"/>
    <property type="match status" value="1"/>
</dbReference>
<dbReference type="EMBL" id="CP013118">
    <property type="protein sequence ID" value="ALO14406.1"/>
    <property type="molecule type" value="Genomic_DNA"/>
</dbReference>
<accession>A0A0S2HWI3</accession>
<evidence type="ECO:0000256" key="6">
    <source>
        <dbReference type="ARBA" id="ARBA00023136"/>
    </source>
</evidence>
<dbReference type="InterPro" id="IPR051447">
    <property type="entry name" value="Lipoprotein-release_system"/>
</dbReference>
<gene>
    <name evidence="10" type="primary">ytrF</name>
    <name evidence="10" type="ORF">L21SP5_00734</name>
</gene>
<feature type="transmembrane region" description="Helical" evidence="7">
    <location>
        <begin position="18"/>
        <end position="38"/>
    </location>
</feature>
<protein>
    <submittedName>
        <fullName evidence="10">ABC transporter permease YtrF</fullName>
    </submittedName>
</protein>
<organism evidence="10 11">
    <name type="scientific">Salinivirga cyanobacteriivorans</name>
    <dbReference type="NCBI Taxonomy" id="1307839"/>
    <lineage>
        <taxon>Bacteria</taxon>
        <taxon>Pseudomonadati</taxon>
        <taxon>Bacteroidota</taxon>
        <taxon>Bacteroidia</taxon>
        <taxon>Bacteroidales</taxon>
        <taxon>Salinivirgaceae</taxon>
        <taxon>Salinivirga</taxon>
    </lineage>
</organism>
<dbReference type="Pfam" id="PF02687">
    <property type="entry name" value="FtsX"/>
    <property type="match status" value="1"/>
</dbReference>
<dbReference type="GO" id="GO:0098797">
    <property type="term" value="C:plasma membrane protein complex"/>
    <property type="evidence" value="ECO:0007669"/>
    <property type="project" value="TreeGrafter"/>
</dbReference>
<dbReference type="InterPro" id="IPR025857">
    <property type="entry name" value="MacB_PCD"/>
</dbReference>
<evidence type="ECO:0000256" key="1">
    <source>
        <dbReference type="ARBA" id="ARBA00004651"/>
    </source>
</evidence>
<feature type="domain" description="ABC3 transporter permease C-terminal" evidence="8">
    <location>
        <begin position="268"/>
        <end position="399"/>
    </location>
</feature>
<evidence type="ECO:0000313" key="10">
    <source>
        <dbReference type="EMBL" id="ALO14406.1"/>
    </source>
</evidence>
<keyword evidence="6 7" id="KW-0472">Membrane</keyword>
<dbReference type="GO" id="GO:0044874">
    <property type="term" value="P:lipoprotein localization to outer membrane"/>
    <property type="evidence" value="ECO:0007669"/>
    <property type="project" value="TreeGrafter"/>
</dbReference>
<dbReference type="RefSeq" id="WP_057951954.1">
    <property type="nucleotide sequence ID" value="NZ_CP013118.1"/>
</dbReference>
<dbReference type="STRING" id="1307839.L21SP5_00734"/>
<keyword evidence="11" id="KW-1185">Reference proteome</keyword>
<dbReference type="Pfam" id="PF12704">
    <property type="entry name" value="MacB_PCD"/>
    <property type="match status" value="1"/>
</dbReference>
<dbReference type="Proteomes" id="UP000064893">
    <property type="component" value="Chromosome"/>
</dbReference>
<evidence type="ECO:0000259" key="8">
    <source>
        <dbReference type="Pfam" id="PF02687"/>
    </source>
</evidence>
<comment type="subcellular location">
    <subcellularLocation>
        <location evidence="1">Cell membrane</location>
        <topology evidence="1">Multi-pass membrane protein</topology>
    </subcellularLocation>
</comment>
<reference evidence="10 11" key="1">
    <citation type="submission" date="2015-11" db="EMBL/GenBank/DDBJ databases">
        <title>Description and complete genome sequence of a novel strain predominating in hypersaline microbial mats and representing a new family of the Bacteriodetes phylum.</title>
        <authorList>
            <person name="Spring S."/>
            <person name="Bunk B."/>
            <person name="Sproer C."/>
            <person name="Klenk H.-P."/>
        </authorList>
    </citation>
    <scope>NUCLEOTIDE SEQUENCE [LARGE SCALE GENOMIC DNA]</scope>
    <source>
        <strain evidence="10 11">L21-Spi-D4</strain>
    </source>
</reference>
<sequence>MIWFIAWRNIWRNRTRSLIIMIAIIIGIFAGTFASALMRGMMEQRVENVINTELSHIQFHHPDFFKLKEPEKYMDNLPEKLAVIDSTKGVEAHSERIIISSMVSSAETGSGVQLSGVNPAKEKKVTNIHEQIIAGDYFEEGKAKRIVIGKKLAEKLKVKVKSKVVLTFQALDDTLVYEGFKVAGIFETVNSTYDETHAFVRYNELAKALEMPQNTCHEIAVLMENNEAVDSTKINFAKAFPGLDVQSWTDLSPEMQVLTKSMELMTYIFIGIILLALLFSIINTMLMVVLERTKEIGMLMSVGMNKLRVFTMILLESVYLSGFAGIIGIVIGYGTAKFTSVSGIDLTGLYGEGLRNYGYDPVIFPDIDFPMVINITLMVLLTGVVASLVPARKALKLNPAEAVRTDM</sequence>
<dbReference type="InterPro" id="IPR003838">
    <property type="entry name" value="ABC3_permease_C"/>
</dbReference>
<evidence type="ECO:0000256" key="3">
    <source>
        <dbReference type="ARBA" id="ARBA00022475"/>
    </source>
</evidence>
<evidence type="ECO:0000256" key="5">
    <source>
        <dbReference type="ARBA" id="ARBA00022989"/>
    </source>
</evidence>
<feature type="transmembrane region" description="Helical" evidence="7">
    <location>
        <begin position="309"/>
        <end position="333"/>
    </location>
</feature>
<keyword evidence="3" id="KW-1003">Cell membrane</keyword>
<evidence type="ECO:0000256" key="4">
    <source>
        <dbReference type="ARBA" id="ARBA00022692"/>
    </source>
</evidence>
<dbReference type="OrthoDB" id="9784014at2"/>
<dbReference type="PANTHER" id="PTHR30489">
    <property type="entry name" value="LIPOPROTEIN-RELEASING SYSTEM TRANSMEMBRANE PROTEIN LOLE"/>
    <property type="match status" value="1"/>
</dbReference>
<comment type="similarity">
    <text evidence="2">Belongs to the ABC-4 integral membrane protein family. LolC/E subfamily.</text>
</comment>
<name>A0A0S2HWI3_9BACT</name>
<dbReference type="KEGG" id="blq:L21SP5_00734"/>
<keyword evidence="5 7" id="KW-1133">Transmembrane helix</keyword>
<evidence type="ECO:0000256" key="7">
    <source>
        <dbReference type="SAM" id="Phobius"/>
    </source>
</evidence>
<evidence type="ECO:0000313" key="11">
    <source>
        <dbReference type="Proteomes" id="UP000064893"/>
    </source>
</evidence>
<feature type="transmembrane region" description="Helical" evidence="7">
    <location>
        <begin position="369"/>
        <end position="389"/>
    </location>
</feature>
<feature type="domain" description="MacB-like periplasmic core" evidence="9">
    <location>
        <begin position="17"/>
        <end position="232"/>
    </location>
</feature>
<proteinExistence type="inferred from homology"/>
<evidence type="ECO:0000259" key="9">
    <source>
        <dbReference type="Pfam" id="PF12704"/>
    </source>
</evidence>
<evidence type="ECO:0000256" key="2">
    <source>
        <dbReference type="ARBA" id="ARBA00005236"/>
    </source>
</evidence>